<evidence type="ECO:0000256" key="1">
    <source>
        <dbReference type="SAM" id="MobiDB-lite"/>
    </source>
</evidence>
<evidence type="ECO:0000313" key="2">
    <source>
        <dbReference type="EMBL" id="CAG5106379.1"/>
    </source>
</evidence>
<evidence type="ECO:0000313" key="3">
    <source>
        <dbReference type="Proteomes" id="UP001158576"/>
    </source>
</evidence>
<dbReference type="EMBL" id="OU015566">
    <property type="protein sequence ID" value="CAG5106379.1"/>
    <property type="molecule type" value="Genomic_DNA"/>
</dbReference>
<feature type="region of interest" description="Disordered" evidence="1">
    <location>
        <begin position="82"/>
        <end position="103"/>
    </location>
</feature>
<feature type="compositionally biased region" description="Basic and acidic residues" evidence="1">
    <location>
        <begin position="91"/>
        <end position="103"/>
    </location>
</feature>
<gene>
    <name evidence="2" type="ORF">OKIOD_LOCUS11580</name>
</gene>
<sequence>MHFSRRYRQLHDTIASERLFMLNKAFDRSSIFDTVARTQLCQRMDDVYDSLGLTGGPSGPKAIAFPMTTLEEGRPDVGQLQVKGQNNIRSETYKKENHSDSTK</sequence>
<accession>A0ABN7SWG9</accession>
<dbReference type="Proteomes" id="UP001158576">
    <property type="component" value="Chromosome 1"/>
</dbReference>
<name>A0ABN7SWG9_OIKDI</name>
<organism evidence="2 3">
    <name type="scientific">Oikopleura dioica</name>
    <name type="common">Tunicate</name>
    <dbReference type="NCBI Taxonomy" id="34765"/>
    <lineage>
        <taxon>Eukaryota</taxon>
        <taxon>Metazoa</taxon>
        <taxon>Chordata</taxon>
        <taxon>Tunicata</taxon>
        <taxon>Appendicularia</taxon>
        <taxon>Copelata</taxon>
        <taxon>Oikopleuridae</taxon>
        <taxon>Oikopleura</taxon>
    </lineage>
</organism>
<keyword evidence="3" id="KW-1185">Reference proteome</keyword>
<proteinExistence type="predicted"/>
<protein>
    <submittedName>
        <fullName evidence="2">Oidioi.mRNA.OKI2018_I69.chr1.g2815.t1.cds</fullName>
    </submittedName>
</protein>
<reference evidence="2 3" key="1">
    <citation type="submission" date="2021-04" db="EMBL/GenBank/DDBJ databases">
        <authorList>
            <person name="Bliznina A."/>
        </authorList>
    </citation>
    <scope>NUCLEOTIDE SEQUENCE [LARGE SCALE GENOMIC DNA]</scope>
</reference>